<dbReference type="OrthoDB" id="3596118at2759"/>
<feature type="compositionally biased region" description="Polar residues" evidence="1">
    <location>
        <begin position="587"/>
        <end position="602"/>
    </location>
</feature>
<dbReference type="Pfam" id="PF16561">
    <property type="entry name" value="AMPK1_CBM"/>
    <property type="match status" value="1"/>
</dbReference>
<evidence type="ECO:0000313" key="3">
    <source>
        <dbReference type="EMBL" id="RKF80005.1"/>
    </source>
</evidence>
<reference evidence="3 4" key="1">
    <citation type="journal article" date="2018" name="BMC Genomics">
        <title>Comparative genome analyses reveal sequence features reflecting distinct modes of host-adaptation between dicot and monocot powdery mildew.</title>
        <authorList>
            <person name="Wu Y."/>
            <person name="Ma X."/>
            <person name="Pan Z."/>
            <person name="Kale S.D."/>
            <person name="Song Y."/>
            <person name="King H."/>
            <person name="Zhang Q."/>
            <person name="Presley C."/>
            <person name="Deng X."/>
            <person name="Wei C.I."/>
            <person name="Xiao S."/>
        </authorList>
    </citation>
    <scope>NUCLEOTIDE SEQUENCE [LARGE SCALE GENOMIC DNA]</scope>
    <source>
        <strain evidence="3">UCSC1</strain>
    </source>
</reference>
<feature type="compositionally biased region" description="Basic and acidic residues" evidence="1">
    <location>
        <begin position="196"/>
        <end position="232"/>
    </location>
</feature>
<feature type="region of interest" description="Disordered" evidence="1">
    <location>
        <begin position="408"/>
        <end position="602"/>
    </location>
</feature>
<feature type="compositionally biased region" description="Polar residues" evidence="1">
    <location>
        <begin position="530"/>
        <end position="548"/>
    </location>
</feature>
<dbReference type="Gene3D" id="2.60.40.10">
    <property type="entry name" value="Immunoglobulins"/>
    <property type="match status" value="1"/>
</dbReference>
<evidence type="ECO:0000256" key="1">
    <source>
        <dbReference type="SAM" id="MobiDB-lite"/>
    </source>
</evidence>
<proteinExistence type="predicted"/>
<name>A0A420IZR7_9PEZI</name>
<comment type="caution">
    <text evidence="3">The sequence shown here is derived from an EMBL/GenBank/DDBJ whole genome shotgun (WGS) entry which is preliminary data.</text>
</comment>
<feature type="region of interest" description="Disordered" evidence="1">
    <location>
        <begin position="196"/>
        <end position="278"/>
    </location>
</feature>
<evidence type="ECO:0000259" key="2">
    <source>
        <dbReference type="Pfam" id="PF16561"/>
    </source>
</evidence>
<dbReference type="InterPro" id="IPR032640">
    <property type="entry name" value="AMPK1_CBM"/>
</dbReference>
<sequence length="675" mass="75997">MSESEDSGRGIFRISFSPKGAKPPVFIAGTFTNPPWQQLEMQSIELENSGEYRHEIRLDIPKGQDYQYKFRLGKGDWWDLNEEEPIVVDAAGNHNNLLPTKVDDDGWEEKELHDQDGEVWEERKLTKYAAEERKKSHRASPLETTHTHEPETSQIFPPLTSASTQKTGKSAVIIPSPEIDIETPLESEESHIQHLIEKNEFHINSQKTKEDPDKRITKPDATDESNRLDAKSSNEISTQQASNINIANTAAEVADVAAKLDREPPSPTSSGVESSSNSLKRLSVALTSKAVVVPPEVANITTAQNDEMTTEKTIRQIIDEEAEKLFGSGYTTPIEDQVPRFSHECPLSPEKVESKRTSSRNVSKSKPTRQDDVPENIDFNDPSIQLFPTDRASIMAKLKEIQERLPEDEAHFEGVPQSPIVPPEHWTDFKQPEPVSSNIHSNQLPTSLQPITEEDNGKSESSQADESDKTDNSSINDQLVFVPAEREHLTNESNTVTEDQNTEDCRSDDIKQSTSQPKSSDEKKEETHPKSNNLEQSICEPVSSTPQMIKSLFISHDDDQERSRKKLGEPSSSEISSGSTDIETEAVESNPTLSTNGKQYEARSTQIASNNTPQPIQRNLNCHQSLKSRDRSTTCETRSKDIQGKSFLDIIWRFFRLDWISGFIKRFWSGRKRNI</sequence>
<gene>
    <name evidence="3" type="ORF">GcC1_040013</name>
</gene>
<feature type="domain" description="AMP-activated protein kinase glycogen-binding" evidence="2">
    <location>
        <begin position="20"/>
        <end position="101"/>
    </location>
</feature>
<feature type="compositionally biased region" description="Low complexity" evidence="1">
    <location>
        <begin position="569"/>
        <end position="581"/>
    </location>
</feature>
<feature type="region of interest" description="Disordered" evidence="1">
    <location>
        <begin position="348"/>
        <end position="384"/>
    </location>
</feature>
<protein>
    <recommendedName>
        <fullName evidence="2">AMP-activated protein kinase glycogen-binding domain-containing protein</fullName>
    </recommendedName>
</protein>
<feature type="compositionally biased region" description="Low complexity" evidence="1">
    <location>
        <begin position="268"/>
        <end position="278"/>
    </location>
</feature>
<dbReference type="SUPFAM" id="SSF81296">
    <property type="entry name" value="E set domains"/>
    <property type="match status" value="1"/>
</dbReference>
<dbReference type="EMBL" id="MCBR01004066">
    <property type="protein sequence ID" value="RKF80005.1"/>
    <property type="molecule type" value="Genomic_DNA"/>
</dbReference>
<accession>A0A420IZR7</accession>
<organism evidence="3 4">
    <name type="scientific">Golovinomyces cichoracearum</name>
    <dbReference type="NCBI Taxonomy" id="62708"/>
    <lineage>
        <taxon>Eukaryota</taxon>
        <taxon>Fungi</taxon>
        <taxon>Dikarya</taxon>
        <taxon>Ascomycota</taxon>
        <taxon>Pezizomycotina</taxon>
        <taxon>Leotiomycetes</taxon>
        <taxon>Erysiphales</taxon>
        <taxon>Erysiphaceae</taxon>
        <taxon>Golovinomyces</taxon>
    </lineage>
</organism>
<dbReference type="Proteomes" id="UP000285405">
    <property type="component" value="Unassembled WGS sequence"/>
</dbReference>
<evidence type="ECO:0000313" key="4">
    <source>
        <dbReference type="Proteomes" id="UP000285405"/>
    </source>
</evidence>
<feature type="compositionally biased region" description="Polar residues" evidence="1">
    <location>
        <begin position="233"/>
        <end position="246"/>
    </location>
</feature>
<feature type="compositionally biased region" description="Basic and acidic residues" evidence="1">
    <location>
        <begin position="519"/>
        <end position="529"/>
    </location>
</feature>
<dbReference type="AlphaFoldDB" id="A0A420IZR7"/>
<feature type="compositionally biased region" description="Low complexity" evidence="1">
    <location>
        <begin position="247"/>
        <end position="257"/>
    </location>
</feature>
<dbReference type="InterPro" id="IPR013783">
    <property type="entry name" value="Ig-like_fold"/>
</dbReference>
<feature type="region of interest" description="Disordered" evidence="1">
    <location>
        <begin position="131"/>
        <end position="168"/>
    </location>
</feature>
<dbReference type="CDD" id="cd02859">
    <property type="entry name" value="E_set_AMPKbeta_like_N"/>
    <property type="match status" value="1"/>
</dbReference>
<dbReference type="InterPro" id="IPR014756">
    <property type="entry name" value="Ig_E-set"/>
</dbReference>
<feature type="compositionally biased region" description="Polar residues" evidence="1">
    <location>
        <begin position="434"/>
        <end position="450"/>
    </location>
</feature>
<feature type="compositionally biased region" description="Basic and acidic residues" evidence="1">
    <location>
        <begin position="555"/>
        <end position="568"/>
    </location>
</feature>